<keyword evidence="1" id="KW-0812">Transmembrane</keyword>
<gene>
    <name evidence="3" type="ORF">V6N11_058620</name>
</gene>
<accession>A0ABR2U4S3</accession>
<dbReference type="EMBL" id="JBBPBN010000002">
    <property type="protein sequence ID" value="KAK9044728.1"/>
    <property type="molecule type" value="Genomic_DNA"/>
</dbReference>
<dbReference type="InterPro" id="IPR052929">
    <property type="entry name" value="RNase_H-like_EbsB-rel"/>
</dbReference>
<dbReference type="Pfam" id="PF13456">
    <property type="entry name" value="RVT_3"/>
    <property type="match status" value="1"/>
</dbReference>
<comment type="caution">
    <text evidence="3">The sequence shown here is derived from an EMBL/GenBank/DDBJ whole genome shotgun (WGS) entry which is preliminary data.</text>
</comment>
<dbReference type="PANTHER" id="PTHR47074">
    <property type="entry name" value="BNAC02G40300D PROTEIN"/>
    <property type="match status" value="1"/>
</dbReference>
<feature type="transmembrane region" description="Helical" evidence="1">
    <location>
        <begin position="115"/>
        <end position="136"/>
    </location>
</feature>
<evidence type="ECO:0000259" key="2">
    <source>
        <dbReference type="Pfam" id="PF13456"/>
    </source>
</evidence>
<evidence type="ECO:0000313" key="3">
    <source>
        <dbReference type="EMBL" id="KAK9044728.1"/>
    </source>
</evidence>
<dbReference type="InterPro" id="IPR044730">
    <property type="entry name" value="RNase_H-like_dom_plant"/>
</dbReference>
<dbReference type="InterPro" id="IPR002156">
    <property type="entry name" value="RNaseH_domain"/>
</dbReference>
<keyword evidence="1" id="KW-1133">Transmembrane helix</keyword>
<organism evidence="3 4">
    <name type="scientific">Hibiscus sabdariffa</name>
    <name type="common">roselle</name>
    <dbReference type="NCBI Taxonomy" id="183260"/>
    <lineage>
        <taxon>Eukaryota</taxon>
        <taxon>Viridiplantae</taxon>
        <taxon>Streptophyta</taxon>
        <taxon>Embryophyta</taxon>
        <taxon>Tracheophyta</taxon>
        <taxon>Spermatophyta</taxon>
        <taxon>Magnoliopsida</taxon>
        <taxon>eudicotyledons</taxon>
        <taxon>Gunneridae</taxon>
        <taxon>Pentapetalae</taxon>
        <taxon>rosids</taxon>
        <taxon>malvids</taxon>
        <taxon>Malvales</taxon>
        <taxon>Malvaceae</taxon>
        <taxon>Malvoideae</taxon>
        <taxon>Hibiscus</taxon>
    </lineage>
</organism>
<name>A0ABR2U4S3_9ROSI</name>
<keyword evidence="1" id="KW-0472">Membrane</keyword>
<protein>
    <recommendedName>
        <fullName evidence="2">RNase H type-1 domain-containing protein</fullName>
    </recommendedName>
</protein>
<evidence type="ECO:0000256" key="1">
    <source>
        <dbReference type="SAM" id="Phobius"/>
    </source>
</evidence>
<dbReference type="PANTHER" id="PTHR47074:SF48">
    <property type="entry name" value="POLYNUCLEOTIDYL TRANSFERASE, RIBONUCLEASE H-LIKE SUPERFAMILY PROTEIN"/>
    <property type="match status" value="1"/>
</dbReference>
<keyword evidence="4" id="KW-1185">Reference proteome</keyword>
<sequence length="202" mass="22982">MLAIDLGFRNEIVEGDSLTIITKLKSNKEDFSEIGAITDDTRHLLRNLGSYRLSFIRRGGNKVAHELARERISLSRLTKSRLKKLQSALKLLQLRIVYVPTHRDRFVLGFSPKKLTFSACCFLVLSSVALALISRFSRCARRDGQRILVGLASLSFLFPFRFSSFLLLVFPLLFCFFGLPYFKGPLPFVSIMKLAGNIFKKE</sequence>
<proteinExistence type="predicted"/>
<dbReference type="Proteomes" id="UP001396334">
    <property type="component" value="Unassembled WGS sequence"/>
</dbReference>
<evidence type="ECO:0000313" key="4">
    <source>
        <dbReference type="Proteomes" id="UP001396334"/>
    </source>
</evidence>
<dbReference type="CDD" id="cd06222">
    <property type="entry name" value="RNase_H_like"/>
    <property type="match status" value="1"/>
</dbReference>
<feature type="transmembrane region" description="Helical" evidence="1">
    <location>
        <begin position="148"/>
        <end position="179"/>
    </location>
</feature>
<reference evidence="3 4" key="1">
    <citation type="journal article" date="2024" name="G3 (Bethesda)">
        <title>Genome assembly of Hibiscus sabdariffa L. provides insights into metabolisms of medicinal natural products.</title>
        <authorList>
            <person name="Kim T."/>
        </authorList>
    </citation>
    <scope>NUCLEOTIDE SEQUENCE [LARGE SCALE GENOMIC DNA]</scope>
    <source>
        <strain evidence="3">TK-2024</strain>
        <tissue evidence="3">Old leaves</tissue>
    </source>
</reference>
<feature type="domain" description="RNase H type-1" evidence="2">
    <location>
        <begin position="2"/>
        <end position="70"/>
    </location>
</feature>